<accession>A0A6P1NHY5</accession>
<evidence type="ECO:0000313" key="6">
    <source>
        <dbReference type="EMBL" id="QHI96150.1"/>
    </source>
</evidence>
<keyword evidence="7" id="KW-1185">Reference proteome</keyword>
<dbReference type="InterPro" id="IPR003829">
    <property type="entry name" value="Pirin_N_dom"/>
</dbReference>
<dbReference type="InterPro" id="IPR014710">
    <property type="entry name" value="RmlC-like_jellyroll"/>
</dbReference>
<organism evidence="6 7">
    <name type="scientific">Aristophania vespae</name>
    <dbReference type="NCBI Taxonomy" id="2697033"/>
    <lineage>
        <taxon>Bacteria</taxon>
        <taxon>Pseudomonadati</taxon>
        <taxon>Pseudomonadota</taxon>
        <taxon>Alphaproteobacteria</taxon>
        <taxon>Acetobacterales</taxon>
        <taxon>Acetobacteraceae</taxon>
        <taxon>Aristophania</taxon>
    </lineage>
</organism>
<dbReference type="PIRSF" id="PIRSF006232">
    <property type="entry name" value="Pirin"/>
    <property type="match status" value="1"/>
</dbReference>
<dbReference type="SUPFAM" id="SSF51182">
    <property type="entry name" value="RmlC-like cupins"/>
    <property type="match status" value="1"/>
</dbReference>
<dbReference type="PANTHER" id="PTHR43212">
    <property type="entry name" value="QUERCETIN 2,3-DIOXYGENASE"/>
    <property type="match status" value="1"/>
</dbReference>
<dbReference type="KEGG" id="bomb:GT348_07825"/>
<dbReference type="EMBL" id="CP047652">
    <property type="protein sequence ID" value="QHI96150.1"/>
    <property type="molecule type" value="Genomic_DNA"/>
</dbReference>
<reference evidence="6 7" key="1">
    <citation type="submission" date="2020-01" db="EMBL/GenBank/DDBJ databases">
        <title>Genome sequencing of strain KACC 21507.</title>
        <authorList>
            <person name="Heo J."/>
            <person name="Kim S.-J."/>
            <person name="Kim J.-S."/>
            <person name="Hong S.-B."/>
            <person name="Kwon S.-W."/>
        </authorList>
    </citation>
    <scope>NUCLEOTIDE SEQUENCE [LARGE SCALE GENOMIC DNA]</scope>
    <source>
        <strain evidence="6 7">KACC 21507</strain>
    </source>
</reference>
<feature type="binding site" evidence="2">
    <location>
        <position position="57"/>
    </location>
    <ligand>
        <name>Fe cation</name>
        <dbReference type="ChEBI" id="CHEBI:24875"/>
    </ligand>
</feature>
<feature type="binding site" evidence="2">
    <location>
        <position position="101"/>
    </location>
    <ligand>
        <name>Fe cation</name>
        <dbReference type="ChEBI" id="CHEBI:24875"/>
    </ligand>
</feature>
<evidence type="ECO:0008006" key="8">
    <source>
        <dbReference type="Google" id="ProtNLM"/>
    </source>
</evidence>
<sequence>MIEIRPFAKLGHANHGWLNATHHFSFADYFDRNRMNWGRLRVWNDDQIAAQAGFPSHPHSNMEIITYVRKGAIFHRDSLGNEGKTDAGDVQVMSAGTGIVHSEYNPDNEEGLIFQIWITPDRNGHKPSWGNRPFPKNDRQGRFVPLASGFEEDHPEALNINTSGRVSGATLSKGQKIEHSLLNGCFAYLVPSTGKITINGVSANARDGIAIKDETSLVITAEEDAELVLVETLD</sequence>
<protein>
    <recommendedName>
        <fullName evidence="8">Pirin family protein</fullName>
    </recommendedName>
</protein>
<evidence type="ECO:0000256" key="2">
    <source>
        <dbReference type="PIRSR" id="PIRSR006232-1"/>
    </source>
</evidence>
<gene>
    <name evidence="6" type="ORF">GT348_07825</name>
</gene>
<comment type="similarity">
    <text evidence="1 3">Belongs to the pirin family.</text>
</comment>
<dbReference type="Pfam" id="PF17954">
    <property type="entry name" value="Pirin_C_2"/>
    <property type="match status" value="1"/>
</dbReference>
<feature type="binding site" evidence="2">
    <location>
        <position position="103"/>
    </location>
    <ligand>
        <name>Fe cation</name>
        <dbReference type="ChEBI" id="CHEBI:24875"/>
    </ligand>
</feature>
<dbReference type="Pfam" id="PF02678">
    <property type="entry name" value="Pirin"/>
    <property type="match status" value="1"/>
</dbReference>
<dbReference type="AlphaFoldDB" id="A0A6P1NHY5"/>
<dbReference type="CDD" id="cd02910">
    <property type="entry name" value="cupin_Yhhw_N"/>
    <property type="match status" value="1"/>
</dbReference>
<evidence type="ECO:0000259" key="5">
    <source>
        <dbReference type="Pfam" id="PF17954"/>
    </source>
</evidence>
<dbReference type="GO" id="GO:0046872">
    <property type="term" value="F:metal ion binding"/>
    <property type="evidence" value="ECO:0007669"/>
    <property type="project" value="UniProtKB-KW"/>
</dbReference>
<keyword evidence="2" id="KW-0479">Metal-binding</keyword>
<evidence type="ECO:0000256" key="3">
    <source>
        <dbReference type="RuleBase" id="RU003457"/>
    </source>
</evidence>
<evidence type="ECO:0000259" key="4">
    <source>
        <dbReference type="Pfam" id="PF02678"/>
    </source>
</evidence>
<evidence type="ECO:0000256" key="1">
    <source>
        <dbReference type="ARBA" id="ARBA00008416"/>
    </source>
</evidence>
<feature type="domain" description="Quercetin 2,3-dioxygenase C-terminal cupin" evidence="5">
    <location>
        <begin position="153"/>
        <end position="231"/>
    </location>
</feature>
<proteinExistence type="inferred from homology"/>
<dbReference type="InterPro" id="IPR041602">
    <property type="entry name" value="Quercetinase_C"/>
</dbReference>
<feature type="binding site" evidence="2">
    <location>
        <position position="59"/>
    </location>
    <ligand>
        <name>Fe cation</name>
        <dbReference type="ChEBI" id="CHEBI:24875"/>
    </ligand>
</feature>
<dbReference type="PANTHER" id="PTHR43212:SF3">
    <property type="entry name" value="QUERCETIN 2,3-DIOXYGENASE"/>
    <property type="match status" value="1"/>
</dbReference>
<dbReference type="Proteomes" id="UP000463975">
    <property type="component" value="Chromosome"/>
</dbReference>
<dbReference type="Gene3D" id="2.60.120.10">
    <property type="entry name" value="Jelly Rolls"/>
    <property type="match status" value="2"/>
</dbReference>
<dbReference type="RefSeq" id="WP_160619223.1">
    <property type="nucleotide sequence ID" value="NZ_CP047652.1"/>
</dbReference>
<name>A0A6P1NHY5_9PROT</name>
<feature type="domain" description="Pirin N-terminal" evidence="4">
    <location>
        <begin position="11"/>
        <end position="118"/>
    </location>
</feature>
<dbReference type="InterPro" id="IPR012093">
    <property type="entry name" value="Pirin"/>
</dbReference>
<keyword evidence="2" id="KW-0408">Iron</keyword>
<evidence type="ECO:0000313" key="7">
    <source>
        <dbReference type="Proteomes" id="UP000463975"/>
    </source>
</evidence>
<dbReference type="InterPro" id="IPR011051">
    <property type="entry name" value="RmlC_Cupin_sf"/>
</dbReference>
<comment type="cofactor">
    <cofactor evidence="2">
        <name>Fe cation</name>
        <dbReference type="ChEBI" id="CHEBI:24875"/>
    </cofactor>
    <text evidence="2">Binds 1 Fe cation per subunit.</text>
</comment>